<evidence type="ECO:0000256" key="3">
    <source>
        <dbReference type="ARBA" id="ARBA00023015"/>
    </source>
</evidence>
<feature type="compositionally biased region" description="Low complexity" evidence="7">
    <location>
        <begin position="71"/>
        <end position="86"/>
    </location>
</feature>
<reference evidence="10" key="1">
    <citation type="journal article" date="2019" name="Toxins">
        <title>Detection of Abrin-Like and Prepropulchellin-Like Toxin Genes and Transcripts Using Whole Genome Sequencing and Full-Length Transcript Sequencing of Abrus precatorius.</title>
        <authorList>
            <person name="Hovde B.T."/>
            <person name="Daligault H.E."/>
            <person name="Hanschen E.R."/>
            <person name="Kunde Y.A."/>
            <person name="Johnson M.B."/>
            <person name="Starkenburg S.R."/>
            <person name="Johnson S.L."/>
        </authorList>
    </citation>
    <scope>NUCLEOTIDE SEQUENCE [LARGE SCALE GENOMIC DNA]</scope>
</reference>
<feature type="region of interest" description="Disordered" evidence="7">
    <location>
        <begin position="41"/>
        <end position="91"/>
    </location>
</feature>
<comment type="subcellular location">
    <subcellularLocation>
        <location evidence="1">Nucleus</location>
    </subcellularLocation>
</comment>
<dbReference type="PANTHER" id="PTHR45614:SF175">
    <property type="entry name" value="TRANSCRIPTION FACTOR MYB105-RELATED"/>
    <property type="match status" value="1"/>
</dbReference>
<evidence type="ECO:0000256" key="4">
    <source>
        <dbReference type="ARBA" id="ARBA00023125"/>
    </source>
</evidence>
<evidence type="ECO:0000313" key="10">
    <source>
        <dbReference type="Proteomes" id="UP000694853"/>
    </source>
</evidence>
<keyword evidence="5" id="KW-0804">Transcription</keyword>
<name>A0A8B8KX36_ABRPR</name>
<evidence type="ECO:0000259" key="8">
    <source>
        <dbReference type="PROSITE" id="PS50090"/>
    </source>
</evidence>
<evidence type="ECO:0000259" key="9">
    <source>
        <dbReference type="PROSITE" id="PS51294"/>
    </source>
</evidence>
<dbReference type="GeneID" id="113859300"/>
<dbReference type="PROSITE" id="PS50090">
    <property type="entry name" value="MYB_LIKE"/>
    <property type="match status" value="2"/>
</dbReference>
<dbReference type="SUPFAM" id="SSF46689">
    <property type="entry name" value="Homeodomain-like"/>
    <property type="match status" value="1"/>
</dbReference>
<dbReference type="GO" id="GO:0000981">
    <property type="term" value="F:DNA-binding transcription factor activity, RNA polymerase II-specific"/>
    <property type="evidence" value="ECO:0007669"/>
    <property type="project" value="TreeGrafter"/>
</dbReference>
<dbReference type="Proteomes" id="UP000694853">
    <property type="component" value="Unplaced"/>
</dbReference>
<keyword evidence="3" id="KW-0805">Transcription regulation</keyword>
<organism evidence="10 11">
    <name type="scientific">Abrus precatorius</name>
    <name type="common">Indian licorice</name>
    <name type="synonym">Glycine abrus</name>
    <dbReference type="NCBI Taxonomy" id="3816"/>
    <lineage>
        <taxon>Eukaryota</taxon>
        <taxon>Viridiplantae</taxon>
        <taxon>Streptophyta</taxon>
        <taxon>Embryophyta</taxon>
        <taxon>Tracheophyta</taxon>
        <taxon>Spermatophyta</taxon>
        <taxon>Magnoliopsida</taxon>
        <taxon>eudicotyledons</taxon>
        <taxon>Gunneridae</taxon>
        <taxon>Pentapetalae</taxon>
        <taxon>rosids</taxon>
        <taxon>fabids</taxon>
        <taxon>Fabales</taxon>
        <taxon>Fabaceae</taxon>
        <taxon>Papilionoideae</taxon>
        <taxon>50 kb inversion clade</taxon>
        <taxon>NPAAA clade</taxon>
        <taxon>indigoferoid/millettioid clade</taxon>
        <taxon>Abreae</taxon>
        <taxon>Abrus</taxon>
    </lineage>
</organism>
<evidence type="ECO:0000256" key="5">
    <source>
        <dbReference type="ARBA" id="ARBA00023163"/>
    </source>
</evidence>
<dbReference type="Pfam" id="PF13921">
    <property type="entry name" value="Myb_DNA-bind_6"/>
    <property type="match status" value="1"/>
</dbReference>
<evidence type="ECO:0000256" key="2">
    <source>
        <dbReference type="ARBA" id="ARBA00022737"/>
    </source>
</evidence>
<dbReference type="InterPro" id="IPR009057">
    <property type="entry name" value="Homeodomain-like_sf"/>
</dbReference>
<dbReference type="GO" id="GO:0000978">
    <property type="term" value="F:RNA polymerase II cis-regulatory region sequence-specific DNA binding"/>
    <property type="evidence" value="ECO:0007669"/>
    <property type="project" value="TreeGrafter"/>
</dbReference>
<evidence type="ECO:0000256" key="6">
    <source>
        <dbReference type="ARBA" id="ARBA00023242"/>
    </source>
</evidence>
<accession>A0A8B8KX36</accession>
<evidence type="ECO:0000256" key="1">
    <source>
        <dbReference type="ARBA" id="ARBA00004123"/>
    </source>
</evidence>
<dbReference type="Gene3D" id="1.10.10.60">
    <property type="entry name" value="Homeodomain-like"/>
    <property type="match status" value="2"/>
</dbReference>
<feature type="domain" description="Myb-like" evidence="8">
    <location>
        <begin position="104"/>
        <end position="150"/>
    </location>
</feature>
<keyword evidence="10" id="KW-1185">Reference proteome</keyword>
<dbReference type="CDD" id="cd00167">
    <property type="entry name" value="SANT"/>
    <property type="match status" value="2"/>
</dbReference>
<dbReference type="PROSITE" id="PS51294">
    <property type="entry name" value="HTH_MYB"/>
    <property type="match status" value="2"/>
</dbReference>
<feature type="domain" description="HTH myb-type" evidence="9">
    <location>
        <begin position="104"/>
        <end position="150"/>
    </location>
</feature>
<evidence type="ECO:0000256" key="7">
    <source>
        <dbReference type="SAM" id="MobiDB-lite"/>
    </source>
</evidence>
<dbReference type="RefSeq" id="XP_027347908.1">
    <property type="nucleotide sequence ID" value="XM_027492107.1"/>
</dbReference>
<protein>
    <submittedName>
        <fullName evidence="11">Transcription factor MYB35-like</fullName>
    </submittedName>
</protein>
<dbReference type="PANTHER" id="PTHR45614">
    <property type="entry name" value="MYB PROTEIN-RELATED"/>
    <property type="match status" value="1"/>
</dbReference>
<keyword evidence="2" id="KW-0677">Repeat</keyword>
<keyword evidence="4" id="KW-0238">DNA-binding</keyword>
<reference evidence="11" key="2">
    <citation type="submission" date="2025-08" db="UniProtKB">
        <authorList>
            <consortium name="RefSeq"/>
        </authorList>
    </citation>
    <scope>IDENTIFICATION</scope>
    <source>
        <tissue evidence="11">Young leaves</tissue>
    </source>
</reference>
<dbReference type="InterPro" id="IPR017930">
    <property type="entry name" value="Myb_dom"/>
</dbReference>
<dbReference type="InterPro" id="IPR050560">
    <property type="entry name" value="MYB_TF"/>
</dbReference>
<dbReference type="FunFam" id="1.10.10.60:FF:000060">
    <property type="entry name" value="MYB transcription factor"/>
    <property type="match status" value="1"/>
</dbReference>
<dbReference type="GO" id="GO:0005634">
    <property type="term" value="C:nucleus"/>
    <property type="evidence" value="ECO:0007669"/>
    <property type="project" value="UniProtKB-SubCell"/>
</dbReference>
<dbReference type="AlphaFoldDB" id="A0A8B8KX36"/>
<evidence type="ECO:0000313" key="11">
    <source>
        <dbReference type="RefSeq" id="XP_027347908.1"/>
    </source>
</evidence>
<sequence>MDSLSLCSNYGVVSAVSSSHQDCYGSTSWGSPFMRQCLGRSFEEHPNSDGVEEGKGSDSSDDGVGEDSDKVNLNANNFNEENPNENSLSGKEVVDTGHSKLCARGHWRPAEDSKLKELVALYGPQNWNLIAEKLEGRSGKSCRLRWFNQLDPRINRRAFTEEEEERLMQAHRIYGNKWAMIARLFPGRTDNAVKNHWHVIMARKYREQSSAYRRRRLSQSVYRRVEENTTSSFVSRDTAATAVTEQPPPHYCLNVTNGGLGNNIATFPYAAASFHGGGGVDYGLNGSPHMTGDKEAISTTKLAPPHIGLYAQPTPLDFISGGRSNDIVGEYFGQNRCWDRPSDAHSHHHQPSDFYPHYPPQQYVMLMQHQNNHNFYGFSNSTAQILGSEPSLSSVAEHRDEALNSDPPDAIPPPFIDFLGVGAT</sequence>
<proteinExistence type="predicted"/>
<gene>
    <name evidence="11" type="primary">LOC113859300</name>
</gene>
<dbReference type="OrthoDB" id="2143914at2759"/>
<dbReference type="SMART" id="SM00717">
    <property type="entry name" value="SANT"/>
    <property type="match status" value="2"/>
</dbReference>
<dbReference type="InterPro" id="IPR001005">
    <property type="entry name" value="SANT/Myb"/>
</dbReference>
<dbReference type="KEGG" id="aprc:113859300"/>
<feature type="compositionally biased region" description="Basic and acidic residues" evidence="7">
    <location>
        <begin position="41"/>
        <end position="58"/>
    </location>
</feature>
<dbReference type="FunFam" id="1.10.10.60:FF:000356">
    <property type="entry name" value="MYB transcription factor"/>
    <property type="match status" value="1"/>
</dbReference>
<feature type="domain" description="Myb-like" evidence="8">
    <location>
        <begin position="151"/>
        <end position="201"/>
    </location>
</feature>
<keyword evidence="6" id="KW-0539">Nucleus</keyword>
<feature type="domain" description="HTH myb-type" evidence="9">
    <location>
        <begin position="151"/>
        <end position="205"/>
    </location>
</feature>